<evidence type="ECO:0000313" key="2">
    <source>
        <dbReference type="Proteomes" id="UP000507245"/>
    </source>
</evidence>
<dbReference type="Proteomes" id="UP000507245">
    <property type="component" value="Unassembled WGS sequence"/>
</dbReference>
<reference evidence="2" key="1">
    <citation type="journal article" date="2020" name="Genome Biol.">
        <title>Gamete binning: chromosome-level and haplotype-resolved genome assembly enabled by high-throughput single-cell sequencing of gamete genomes.</title>
        <authorList>
            <person name="Campoy J.A."/>
            <person name="Sun H."/>
            <person name="Goel M."/>
            <person name="Jiao W.-B."/>
            <person name="Folz-Donahue K."/>
            <person name="Wang N."/>
            <person name="Rubio M."/>
            <person name="Liu C."/>
            <person name="Kukat C."/>
            <person name="Ruiz D."/>
            <person name="Huettel B."/>
            <person name="Schneeberger K."/>
        </authorList>
    </citation>
    <scope>NUCLEOTIDE SEQUENCE [LARGE SCALE GENOMIC DNA]</scope>
    <source>
        <strain evidence="2">cv. Rojo Pasion</strain>
    </source>
</reference>
<protein>
    <submittedName>
        <fullName evidence="1">Uncharacterized protein</fullName>
    </submittedName>
</protein>
<name>A0A6J5WJ28_PRUAR</name>
<organism evidence="1 2">
    <name type="scientific">Prunus armeniaca</name>
    <name type="common">Apricot</name>
    <name type="synonym">Armeniaca vulgaris</name>
    <dbReference type="NCBI Taxonomy" id="36596"/>
    <lineage>
        <taxon>Eukaryota</taxon>
        <taxon>Viridiplantae</taxon>
        <taxon>Streptophyta</taxon>
        <taxon>Embryophyta</taxon>
        <taxon>Tracheophyta</taxon>
        <taxon>Spermatophyta</taxon>
        <taxon>Magnoliopsida</taxon>
        <taxon>eudicotyledons</taxon>
        <taxon>Gunneridae</taxon>
        <taxon>Pentapetalae</taxon>
        <taxon>rosids</taxon>
        <taxon>fabids</taxon>
        <taxon>Rosales</taxon>
        <taxon>Rosaceae</taxon>
        <taxon>Amygdaloideae</taxon>
        <taxon>Amygdaleae</taxon>
        <taxon>Prunus</taxon>
    </lineage>
</organism>
<sequence>MAHLIAACYPSINISGKLCAEISCGFTTTLSRPARRTKLKMIHFEEQFERSEIPVHQAHQLLRKLGFSNSNPNERRIQSPLTAWGEMKSLELVTDRQA</sequence>
<dbReference type="EMBL" id="CAEKKB010000002">
    <property type="protein sequence ID" value="CAB4301690.1"/>
    <property type="molecule type" value="Genomic_DNA"/>
</dbReference>
<gene>
    <name evidence="1" type="ORF">ORAREDHAP_LOCUS17233</name>
</gene>
<proteinExistence type="predicted"/>
<dbReference type="AlphaFoldDB" id="A0A6J5WJ28"/>
<keyword evidence="2" id="KW-1185">Reference proteome</keyword>
<evidence type="ECO:0000313" key="1">
    <source>
        <dbReference type="EMBL" id="CAB4301690.1"/>
    </source>
</evidence>
<accession>A0A6J5WJ28</accession>